<sequence length="372" mass="44380">MDTMQAELIFKKGTEFTRKEEERIGKTLDRLESPFGFSYCDVLKSGVIYGRDETKIIVKLSFPRFYFENNAHLITTYAECAKVQKHFVKQLKEDKLLSKIKAIRVTRVDIPFTYLIEEGKNFYDYTNVFKVLALAFTKTYKEIEVKSIVDTLKKREQTIIYADTPTISAYNKKITIYNQMKNLDSKNTELIDMERTLEKYPDLPRRMRIEMSKRIKRKEMTLKEFGEYELFKEYLEKYKRELKKLLFDEELLDIVYEEGVENLSEIFEKEKEYRGNSFTYKKFVSDYKEDIYDYKFLKGAVENVISKQKTRESAITEIRKELNIQEERKGLIVIGVRKIIEDIAKTVKKSFKGQRKKKAKKDEWDNLGEFPF</sequence>
<reference evidence="2" key="1">
    <citation type="submission" date="2023-07" db="EMBL/GenBank/DDBJ databases">
        <authorList>
            <person name="Colorado M.A."/>
            <person name="Villamil L.M."/>
            <person name="Melo J.F."/>
            <person name="Rodriguez J.A."/>
            <person name="Ruiz R.Y."/>
        </authorList>
    </citation>
    <scope>NUCLEOTIDE SEQUENCE [LARGE SCALE GENOMIC DNA]</scope>
    <source>
        <strain evidence="2">C33</strain>
    </source>
</reference>
<name>A0ABU4W7U1_9FUSO</name>
<protein>
    <submittedName>
        <fullName evidence="1">Uncharacterized protein</fullName>
    </submittedName>
</protein>
<evidence type="ECO:0000313" key="2">
    <source>
        <dbReference type="Proteomes" id="UP001279681"/>
    </source>
</evidence>
<dbReference type="RefSeq" id="WP_320312517.1">
    <property type="nucleotide sequence ID" value="NZ_JAVIKH010000001.1"/>
</dbReference>
<keyword evidence="2" id="KW-1185">Reference proteome</keyword>
<comment type="caution">
    <text evidence="1">The sequence shown here is derived from an EMBL/GenBank/DDBJ whole genome shotgun (WGS) entry which is preliminary data.</text>
</comment>
<dbReference type="EMBL" id="JAVIKH010000001">
    <property type="protein sequence ID" value="MDX8335107.1"/>
    <property type="molecule type" value="Genomic_DNA"/>
</dbReference>
<organism evidence="1 2">
    <name type="scientific">Candidatus Cetobacterium colombiensis</name>
    <dbReference type="NCBI Taxonomy" id="3073100"/>
    <lineage>
        <taxon>Bacteria</taxon>
        <taxon>Fusobacteriati</taxon>
        <taxon>Fusobacteriota</taxon>
        <taxon>Fusobacteriia</taxon>
        <taxon>Fusobacteriales</taxon>
        <taxon>Fusobacteriaceae</taxon>
        <taxon>Cetobacterium</taxon>
    </lineage>
</organism>
<accession>A0ABU4W7U1</accession>
<evidence type="ECO:0000313" key="1">
    <source>
        <dbReference type="EMBL" id="MDX8335107.1"/>
    </source>
</evidence>
<gene>
    <name evidence="1" type="ORF">RFV38_01100</name>
</gene>
<proteinExistence type="predicted"/>
<dbReference type="Proteomes" id="UP001279681">
    <property type="component" value="Unassembled WGS sequence"/>
</dbReference>